<evidence type="ECO:0008006" key="3">
    <source>
        <dbReference type="Google" id="ProtNLM"/>
    </source>
</evidence>
<protein>
    <recommendedName>
        <fullName evidence="3">DUF3575 domain-containing protein</fullName>
    </recommendedName>
</protein>
<accession>A0A1Y3YSF5</accession>
<dbReference type="EMBL" id="NFII01000008">
    <property type="protein sequence ID" value="OUO00804.1"/>
    <property type="molecule type" value="Genomic_DNA"/>
</dbReference>
<comment type="caution">
    <text evidence="1">The sequence shown here is derived from an EMBL/GenBank/DDBJ whole genome shotgun (WGS) entry which is preliminary data.</text>
</comment>
<dbReference type="AlphaFoldDB" id="A0A1Y3YSF5"/>
<evidence type="ECO:0000313" key="1">
    <source>
        <dbReference type="EMBL" id="OUO00804.1"/>
    </source>
</evidence>
<sequence length="430" mass="48982">MYIRRIISTIFLLALIVTTVRAQNLGTEKKDFILHFRFDRSLVDSGYRNNNHTLRALQELLSDSLTAAEIDTIDIHAYSSPDGNGVYNHALAHRRAKAMKGYLVWKYPHLNQRSIHTGAGVAEWRALLPLIENSPDMPCRKQVMEILASDVSAGVMEIRLRTVGGGAAYRYIRQHILPELRNASVCTVWLKKPRFTTILEGVRKETLTPLCRIGNYRNIFSSSCVKRANDLTVSGREGTTRNVSPAFTGKVPKRPFIALKTNLLFDLAFMPNVELEVPIGERWSVNGELMFPWWLFDGDKYCLQILSGGVEGRYWLGNRSNRRVLTGHFFGLYAGGGKYDLQWDKNGYQGEFFIAAGVSYGYSMRIVRNLNLEFSLGIGLLRTGYEHYHARDSYQTLLWQNNGRYTWIGPTKAKISLVWMLNRKMKGGKK</sequence>
<dbReference type="InterPro" id="IPR036737">
    <property type="entry name" value="OmpA-like_sf"/>
</dbReference>
<evidence type="ECO:0000313" key="2">
    <source>
        <dbReference type="Proteomes" id="UP000195386"/>
    </source>
</evidence>
<dbReference type="SUPFAM" id="SSF103088">
    <property type="entry name" value="OmpA-like"/>
    <property type="match status" value="1"/>
</dbReference>
<organism evidence="1 2">
    <name type="scientific">Bacteroides clarus</name>
    <dbReference type="NCBI Taxonomy" id="626929"/>
    <lineage>
        <taxon>Bacteria</taxon>
        <taxon>Pseudomonadati</taxon>
        <taxon>Bacteroidota</taxon>
        <taxon>Bacteroidia</taxon>
        <taxon>Bacteroidales</taxon>
        <taxon>Bacteroidaceae</taxon>
        <taxon>Bacteroides</taxon>
    </lineage>
</organism>
<reference evidence="2" key="1">
    <citation type="submission" date="2017-04" db="EMBL/GenBank/DDBJ databases">
        <title>Function of individual gut microbiota members based on whole genome sequencing of pure cultures obtained from chicken caecum.</title>
        <authorList>
            <person name="Medvecky M."/>
            <person name="Cejkova D."/>
            <person name="Polansky O."/>
            <person name="Karasova D."/>
            <person name="Kubasova T."/>
            <person name="Cizek A."/>
            <person name="Rychlik I."/>
        </authorList>
    </citation>
    <scope>NUCLEOTIDE SEQUENCE [LARGE SCALE GENOMIC DNA]</scope>
    <source>
        <strain evidence="2">An43</strain>
    </source>
</reference>
<dbReference type="Pfam" id="PF12099">
    <property type="entry name" value="DUF3575"/>
    <property type="match status" value="1"/>
</dbReference>
<dbReference type="RefSeq" id="WP_204246594.1">
    <property type="nucleotide sequence ID" value="NZ_CAMMFP010000003.1"/>
</dbReference>
<dbReference type="InterPro" id="IPR021958">
    <property type="entry name" value="DUF3575"/>
</dbReference>
<dbReference type="Gene3D" id="3.30.1330.60">
    <property type="entry name" value="OmpA-like domain"/>
    <property type="match status" value="1"/>
</dbReference>
<proteinExistence type="predicted"/>
<gene>
    <name evidence="1" type="ORF">B5F97_09755</name>
</gene>
<dbReference type="Proteomes" id="UP000195386">
    <property type="component" value="Unassembled WGS sequence"/>
</dbReference>
<name>A0A1Y3YSF5_9BACE</name>